<dbReference type="PANTHER" id="PTHR47359:SF3">
    <property type="entry name" value="NLP_P60 DOMAIN-CONTAINING PROTEIN-RELATED"/>
    <property type="match status" value="1"/>
</dbReference>
<comment type="similarity">
    <text evidence="1">Belongs to the peptidase C40 family.</text>
</comment>
<dbReference type="KEGG" id="ssia:A7J05_12230"/>
<feature type="domain" description="NlpC/P60" evidence="8">
    <location>
        <begin position="236"/>
        <end position="357"/>
    </location>
</feature>
<dbReference type="GO" id="GO:0006508">
    <property type="term" value="P:proteolysis"/>
    <property type="evidence" value="ECO:0007669"/>
    <property type="project" value="UniProtKB-KW"/>
</dbReference>
<dbReference type="InterPro" id="IPR000064">
    <property type="entry name" value="NLP_P60_dom"/>
</dbReference>
<dbReference type="Gene3D" id="3.90.1720.10">
    <property type="entry name" value="endopeptidase domain like (from Nostoc punctiforme)"/>
    <property type="match status" value="1"/>
</dbReference>
<dbReference type="InterPro" id="IPR038765">
    <property type="entry name" value="Papain-like_cys_pep_sf"/>
</dbReference>
<feature type="signal peptide" evidence="7">
    <location>
        <begin position="1"/>
        <end position="27"/>
    </location>
</feature>
<keyword evidence="4" id="KW-0788">Thiol protease</keyword>
<dbReference type="EMBL" id="CP065959">
    <property type="protein sequence ID" value="QQC91358.1"/>
    <property type="molecule type" value="Genomic_DNA"/>
</dbReference>
<evidence type="ECO:0000256" key="3">
    <source>
        <dbReference type="ARBA" id="ARBA00022801"/>
    </source>
</evidence>
<evidence type="ECO:0000313" key="11">
    <source>
        <dbReference type="Proteomes" id="UP000187191"/>
    </source>
</evidence>
<dbReference type="PROSITE" id="PS51935">
    <property type="entry name" value="NLPC_P60"/>
    <property type="match status" value="1"/>
</dbReference>
<dbReference type="PANTHER" id="PTHR47359">
    <property type="entry name" value="PEPTIDOGLYCAN DL-ENDOPEPTIDASE CWLO"/>
    <property type="match status" value="1"/>
</dbReference>
<gene>
    <name evidence="9" type="ORF">A7J05_12230</name>
    <name evidence="10" type="ORF">I8755_25360</name>
</gene>
<feature type="coiled-coil region" evidence="5">
    <location>
        <begin position="40"/>
        <end position="95"/>
    </location>
</feature>
<accession>A0A1P8TFG0</accession>
<dbReference type="OrthoDB" id="5177647at2"/>
<feature type="coiled-coil region" evidence="5">
    <location>
        <begin position="173"/>
        <end position="200"/>
    </location>
</feature>
<evidence type="ECO:0000313" key="9">
    <source>
        <dbReference type="EMBL" id="APY86380.1"/>
    </source>
</evidence>
<evidence type="ECO:0000259" key="8">
    <source>
        <dbReference type="PROSITE" id="PS51935"/>
    </source>
</evidence>
<dbReference type="Proteomes" id="UP000596130">
    <property type="component" value="Chromosome"/>
</dbReference>
<keyword evidence="3" id="KW-0378">Hydrolase</keyword>
<sequence length="389" mass="42357">MSGKLPRWVCTGAVVGSLFTAAPPVQALPAPAPDPDARSVHRLLTELQRLYRDAEEATEKYNATAEKLKKQRAHAADLRAELVRARRSLKDSRGDAGRLARQQYQNASAAEVSPYLRLLLARDPRLALEQGHVVGRVAADRAATVERMAGGARRADTLADAAKRAVDERAALAARQKKQRNKVVRQLKEVEELLASLTDDQLTSLRRAEDKGVRNDQKRFLATGALGGGPAVRAPSRRGHKALTFAVKQIGRPYKWGAEGPHAFDCSGLTSQAWQRAGRDIPRTSQEQWKRLRHIPLAELRPGDLVVYFPKATHVAIYLGDGKVVQAPRPGTRIKVSPIAANPVLGAVRPDPAGRAMRGYTPPRLPQGAASGSDLGYRDRQAPAATDSR</sequence>
<evidence type="ECO:0000256" key="4">
    <source>
        <dbReference type="ARBA" id="ARBA00022807"/>
    </source>
</evidence>
<protein>
    <submittedName>
        <fullName evidence="10">C40 family peptidase</fullName>
    </submittedName>
</protein>
<keyword evidence="11" id="KW-1185">Reference proteome</keyword>
<feature type="region of interest" description="Disordered" evidence="6">
    <location>
        <begin position="350"/>
        <end position="389"/>
    </location>
</feature>
<proteinExistence type="inferred from homology"/>
<evidence type="ECO:0000256" key="6">
    <source>
        <dbReference type="SAM" id="MobiDB-lite"/>
    </source>
</evidence>
<dbReference type="GO" id="GO:0008234">
    <property type="term" value="F:cysteine-type peptidase activity"/>
    <property type="evidence" value="ECO:0007669"/>
    <property type="project" value="UniProtKB-KW"/>
</dbReference>
<evidence type="ECO:0000256" key="1">
    <source>
        <dbReference type="ARBA" id="ARBA00007074"/>
    </source>
</evidence>
<dbReference type="InterPro" id="IPR051794">
    <property type="entry name" value="PG_Endopeptidase_C40"/>
</dbReference>
<dbReference type="AlphaFoldDB" id="A0A1P8TFG0"/>
<keyword evidence="5" id="KW-0175">Coiled coil</keyword>
<dbReference type="Pfam" id="PF00877">
    <property type="entry name" value="NLPC_P60"/>
    <property type="match status" value="1"/>
</dbReference>
<evidence type="ECO:0000313" key="10">
    <source>
        <dbReference type="EMBL" id="QQC91358.1"/>
    </source>
</evidence>
<evidence type="ECO:0000256" key="5">
    <source>
        <dbReference type="SAM" id="Coils"/>
    </source>
</evidence>
<name>A0A1P8TFG0_9ACTN</name>
<organism evidence="10 12">
    <name type="scientific">Streptomyces alfalfae</name>
    <dbReference type="NCBI Taxonomy" id="1642299"/>
    <lineage>
        <taxon>Bacteria</taxon>
        <taxon>Bacillati</taxon>
        <taxon>Actinomycetota</taxon>
        <taxon>Actinomycetes</taxon>
        <taxon>Kitasatosporales</taxon>
        <taxon>Streptomycetaceae</taxon>
        <taxon>Streptomyces</taxon>
    </lineage>
</organism>
<keyword evidence="7" id="KW-0732">Signal</keyword>
<evidence type="ECO:0000313" key="12">
    <source>
        <dbReference type="Proteomes" id="UP000596130"/>
    </source>
</evidence>
<dbReference type="SUPFAM" id="SSF54001">
    <property type="entry name" value="Cysteine proteinases"/>
    <property type="match status" value="1"/>
</dbReference>
<evidence type="ECO:0000256" key="2">
    <source>
        <dbReference type="ARBA" id="ARBA00022670"/>
    </source>
</evidence>
<evidence type="ECO:0000256" key="7">
    <source>
        <dbReference type="SAM" id="SignalP"/>
    </source>
</evidence>
<dbReference type="Proteomes" id="UP000187191">
    <property type="component" value="Chromosome"/>
</dbReference>
<reference evidence="9 11" key="1">
    <citation type="submission" date="2016-05" db="EMBL/GenBank/DDBJ databases">
        <authorList>
            <person name="Gu J."/>
        </authorList>
    </citation>
    <scope>NUCLEOTIDE SEQUENCE [LARGE SCALE GENOMIC DNA]</scope>
    <source>
        <strain evidence="9 11">ACCC40021</strain>
    </source>
</reference>
<dbReference type="RefSeq" id="WP_076684536.1">
    <property type="nucleotide sequence ID" value="NZ_CP015588.1"/>
</dbReference>
<feature type="chain" id="PRO_5043148544" evidence="7">
    <location>
        <begin position="28"/>
        <end position="389"/>
    </location>
</feature>
<keyword evidence="2" id="KW-0645">Protease</keyword>
<reference evidence="10 12" key="2">
    <citation type="submission" date="2020-12" db="EMBL/GenBank/DDBJ databases">
        <title>Identification and biosynthesis of polyene macrolides produced by Streptomyces alfalfae Men-myco-93-63.</title>
        <authorList>
            <person name="Liu D."/>
            <person name="Li Y."/>
            <person name="Liu L."/>
            <person name="Han X."/>
            <person name="Shen F."/>
        </authorList>
    </citation>
    <scope>NUCLEOTIDE SEQUENCE [LARGE SCALE GENOMIC DNA]</scope>
    <source>
        <strain evidence="10 12">Men-myco-93-63</strain>
    </source>
</reference>
<dbReference type="EMBL" id="CP015588">
    <property type="protein sequence ID" value="APY86380.1"/>
    <property type="molecule type" value="Genomic_DNA"/>
</dbReference>